<evidence type="ECO:0000256" key="2">
    <source>
        <dbReference type="SAM" id="Phobius"/>
    </source>
</evidence>
<keyword evidence="2" id="KW-0812">Transmembrane</keyword>
<evidence type="ECO:0000256" key="1">
    <source>
        <dbReference type="SAM" id="MobiDB-lite"/>
    </source>
</evidence>
<dbReference type="EMBL" id="JPMI01000129">
    <property type="protein sequence ID" value="KFA91792.1"/>
    <property type="molecule type" value="Genomic_DNA"/>
</dbReference>
<sequence length="249" mass="27540">MARDVSFLDSPGLILARHPLGTIILALAVVVLLQGCATGNPRGSLMTRVGPSPRTGSFRYNSESQPPAPLSTRDEAGGSGGFPERRVDAFQVVQASSGLEEDDQHPVGAALYLEQARQLLGKLAKTPVTQRSLAPRRLLYWLLREVLEGGERVEYADLKWRTERFEFLVLVRPDGYLVAALDGTPLQRLGPPTLVEGEWWVENQSKLAQQLGLPLTWHVADARIAQFLRKEFESRGWKNISVRHTKPGG</sequence>
<keyword evidence="2" id="KW-0472">Membrane</keyword>
<keyword evidence="2" id="KW-1133">Transmembrane helix</keyword>
<organism evidence="3 4">
    <name type="scientific">Archangium violaceum Cb vi76</name>
    <dbReference type="NCBI Taxonomy" id="1406225"/>
    <lineage>
        <taxon>Bacteria</taxon>
        <taxon>Pseudomonadati</taxon>
        <taxon>Myxococcota</taxon>
        <taxon>Myxococcia</taxon>
        <taxon>Myxococcales</taxon>
        <taxon>Cystobacterineae</taxon>
        <taxon>Archangiaceae</taxon>
        <taxon>Archangium</taxon>
    </lineage>
</organism>
<gene>
    <name evidence="3" type="ORF">Q664_19545</name>
</gene>
<dbReference type="Proteomes" id="UP000028547">
    <property type="component" value="Unassembled WGS sequence"/>
</dbReference>
<comment type="caution">
    <text evidence="3">The sequence shown here is derived from an EMBL/GenBank/DDBJ whole genome shotgun (WGS) entry which is preliminary data.</text>
</comment>
<feature type="transmembrane region" description="Helical" evidence="2">
    <location>
        <begin position="20"/>
        <end position="38"/>
    </location>
</feature>
<evidence type="ECO:0000313" key="4">
    <source>
        <dbReference type="Proteomes" id="UP000028547"/>
    </source>
</evidence>
<dbReference type="AlphaFoldDB" id="A0A084STK7"/>
<accession>A0A084STK7</accession>
<protein>
    <submittedName>
        <fullName evidence="3">Uncharacterized protein</fullName>
    </submittedName>
</protein>
<reference evidence="3 4" key="1">
    <citation type="submission" date="2014-07" db="EMBL/GenBank/DDBJ databases">
        <title>Draft Genome Sequence of Gephyronic Acid Producer, Cystobacter violaceus Strain Cb vi76.</title>
        <authorList>
            <person name="Stevens D.C."/>
            <person name="Young J."/>
            <person name="Carmichael R."/>
            <person name="Tan J."/>
            <person name="Taylor R.E."/>
        </authorList>
    </citation>
    <scope>NUCLEOTIDE SEQUENCE [LARGE SCALE GENOMIC DNA]</scope>
    <source>
        <strain evidence="3 4">Cb vi76</strain>
    </source>
</reference>
<name>A0A084STK7_9BACT</name>
<evidence type="ECO:0000313" key="3">
    <source>
        <dbReference type="EMBL" id="KFA91792.1"/>
    </source>
</evidence>
<feature type="compositionally biased region" description="Polar residues" evidence="1">
    <location>
        <begin position="54"/>
        <end position="65"/>
    </location>
</feature>
<proteinExistence type="predicted"/>
<feature type="region of interest" description="Disordered" evidence="1">
    <location>
        <begin position="42"/>
        <end position="79"/>
    </location>
</feature>